<dbReference type="AlphaFoldDB" id="A0A9P6EHP6"/>
<sequence>MEKLSLKSLLAFPKRYTRLFLLCFFVAALFYIFAPEGNAGSPSTIELATGNVSGDSNYPPIEYPEPQMTPDNTDNKPPLFKAYRAYEDKVAQWNMEKYGKPSDKYIFVANHAWGAGWGNIMQEMVFHTLLASGSGRGYVWDDYTWGLPPQEYSDFNGKTIPARVPLSTMIGGYLLGLPVPQANGSSPILPPSISRRQYESMCPESHRVVIDRALVQEHHGQDRDLNWNASGKEVLDAWLAYLNKSDIKDKKCVEIKFGSTQVFDIWILNNERVHTLLDTIYRSPVLTGWGWSKLIQGVFERNVAHFVSAKSLLSSAASTTGSRFSRLFSNAETTIRIDGRNVPSSVLRHVTNSQDSTLPLLVLHLRRGDYGDHCDHLAEYRSQYIGISMLPEFQRDSFVPPEYLHQDKKAPNSTEGVEFVENVDAMKPIYRKHCFPDIYAIKRRVREVLRDYEQHLALKNGRTGFFGSQGGFWPWIVGRAKAKANKRVKKIYIMSNGDKEWLKEVSEALKDDADRSIGARVPSLSREEAEWEFLWSWDEISSSRDIVVGWEENRVSQILDMYVAQRAELFVGNGFSTLTSNIVMLRRKNGYDPIQTRFW</sequence>
<dbReference type="OrthoDB" id="2559662at2759"/>
<dbReference type="EMBL" id="MU157849">
    <property type="protein sequence ID" value="KAF9528894.1"/>
    <property type="molecule type" value="Genomic_DNA"/>
</dbReference>
<gene>
    <name evidence="1" type="ORF">CPB83DRAFT_813039</name>
</gene>
<comment type="caution">
    <text evidence="1">The sequence shown here is derived from an EMBL/GenBank/DDBJ whole genome shotgun (WGS) entry which is preliminary data.</text>
</comment>
<proteinExistence type="predicted"/>
<name>A0A9P6EHP6_9AGAR</name>
<keyword evidence="2" id="KW-1185">Reference proteome</keyword>
<accession>A0A9P6EHP6</accession>
<dbReference type="Gene3D" id="3.40.50.11350">
    <property type="match status" value="1"/>
</dbReference>
<dbReference type="CDD" id="cd11296">
    <property type="entry name" value="O-FucT_like"/>
    <property type="match status" value="1"/>
</dbReference>
<dbReference type="Proteomes" id="UP000807306">
    <property type="component" value="Unassembled WGS sequence"/>
</dbReference>
<organism evidence="1 2">
    <name type="scientific">Crepidotus variabilis</name>
    <dbReference type="NCBI Taxonomy" id="179855"/>
    <lineage>
        <taxon>Eukaryota</taxon>
        <taxon>Fungi</taxon>
        <taxon>Dikarya</taxon>
        <taxon>Basidiomycota</taxon>
        <taxon>Agaricomycotina</taxon>
        <taxon>Agaricomycetes</taxon>
        <taxon>Agaricomycetidae</taxon>
        <taxon>Agaricales</taxon>
        <taxon>Agaricineae</taxon>
        <taxon>Crepidotaceae</taxon>
        <taxon>Crepidotus</taxon>
    </lineage>
</organism>
<reference evidence="1" key="1">
    <citation type="submission" date="2020-11" db="EMBL/GenBank/DDBJ databases">
        <authorList>
            <consortium name="DOE Joint Genome Institute"/>
            <person name="Ahrendt S."/>
            <person name="Riley R."/>
            <person name="Andreopoulos W."/>
            <person name="Labutti K."/>
            <person name="Pangilinan J."/>
            <person name="Ruiz-Duenas F.J."/>
            <person name="Barrasa J.M."/>
            <person name="Sanchez-Garcia M."/>
            <person name="Camarero S."/>
            <person name="Miyauchi S."/>
            <person name="Serrano A."/>
            <person name="Linde D."/>
            <person name="Babiker R."/>
            <person name="Drula E."/>
            <person name="Ayuso-Fernandez I."/>
            <person name="Pacheco R."/>
            <person name="Padilla G."/>
            <person name="Ferreira P."/>
            <person name="Barriuso J."/>
            <person name="Kellner H."/>
            <person name="Castanera R."/>
            <person name="Alfaro M."/>
            <person name="Ramirez L."/>
            <person name="Pisabarro A.G."/>
            <person name="Kuo A."/>
            <person name="Tritt A."/>
            <person name="Lipzen A."/>
            <person name="He G."/>
            <person name="Yan M."/>
            <person name="Ng V."/>
            <person name="Cullen D."/>
            <person name="Martin F."/>
            <person name="Rosso M.-N."/>
            <person name="Henrissat B."/>
            <person name="Hibbett D."/>
            <person name="Martinez A.T."/>
            <person name="Grigoriev I.V."/>
        </authorList>
    </citation>
    <scope>NUCLEOTIDE SEQUENCE</scope>
    <source>
        <strain evidence="1">CBS 506.95</strain>
    </source>
</reference>
<protein>
    <submittedName>
        <fullName evidence="1">Uncharacterized protein</fullName>
    </submittedName>
</protein>
<evidence type="ECO:0000313" key="1">
    <source>
        <dbReference type="EMBL" id="KAF9528894.1"/>
    </source>
</evidence>
<evidence type="ECO:0000313" key="2">
    <source>
        <dbReference type="Proteomes" id="UP000807306"/>
    </source>
</evidence>